<sequence>MAVSLALLLVRAFQVQILESGNLQRQGEIRQLRTYPVKPVRGVIEDRQGEILAVSTPLDAITADPRELRKVQEDWPRLANALKMSVSQISSRLDRYAEKKFVYLRRHLPPQEADQIEKLGVRGVASQREYGRYYPAGSITGHIVGFTDVDDQGQEGVERSFDSHLSGVEGYKRVLIDARHRVVGDVESIRQVHHGRQLRLSLDLRIQAAA</sequence>
<dbReference type="EMBL" id="UINC01027841">
    <property type="protein sequence ID" value="SVB07785.1"/>
    <property type="molecule type" value="Genomic_DNA"/>
</dbReference>
<dbReference type="GO" id="GO:0008658">
    <property type="term" value="F:penicillin binding"/>
    <property type="evidence" value="ECO:0007669"/>
    <property type="project" value="InterPro"/>
</dbReference>
<keyword evidence="2" id="KW-0472">Membrane</keyword>
<organism evidence="4">
    <name type="scientific">marine metagenome</name>
    <dbReference type="NCBI Taxonomy" id="408172"/>
    <lineage>
        <taxon>unclassified sequences</taxon>
        <taxon>metagenomes</taxon>
        <taxon>ecological metagenomes</taxon>
    </lineage>
</organism>
<comment type="subcellular location">
    <subcellularLocation>
        <location evidence="1">Membrane</location>
    </subcellularLocation>
</comment>
<proteinExistence type="predicted"/>
<dbReference type="Pfam" id="PF03717">
    <property type="entry name" value="PBP_dimer"/>
    <property type="match status" value="1"/>
</dbReference>
<dbReference type="Gene3D" id="3.90.1310.10">
    <property type="entry name" value="Penicillin-binding protein 2a (Domain 2)"/>
    <property type="match status" value="1"/>
</dbReference>
<reference evidence="4" key="1">
    <citation type="submission" date="2018-05" db="EMBL/GenBank/DDBJ databases">
        <authorList>
            <person name="Lanie J.A."/>
            <person name="Ng W.-L."/>
            <person name="Kazmierczak K.M."/>
            <person name="Andrzejewski T.M."/>
            <person name="Davidsen T.M."/>
            <person name="Wayne K.J."/>
            <person name="Tettelin H."/>
            <person name="Glass J.I."/>
            <person name="Rusch D."/>
            <person name="Podicherti R."/>
            <person name="Tsui H.-C.T."/>
            <person name="Winkler M.E."/>
        </authorList>
    </citation>
    <scope>NUCLEOTIDE SEQUENCE</scope>
</reference>
<dbReference type="InterPro" id="IPR036138">
    <property type="entry name" value="PBP_dimer_sf"/>
</dbReference>
<evidence type="ECO:0000256" key="1">
    <source>
        <dbReference type="ARBA" id="ARBA00004370"/>
    </source>
</evidence>
<dbReference type="PANTHER" id="PTHR30627:SF1">
    <property type="entry name" value="PEPTIDOGLYCAN D,D-TRANSPEPTIDASE FTSI"/>
    <property type="match status" value="1"/>
</dbReference>
<dbReference type="InterPro" id="IPR005311">
    <property type="entry name" value="PBP_dimer"/>
</dbReference>
<dbReference type="Gene3D" id="1.10.150.770">
    <property type="match status" value="1"/>
</dbReference>
<feature type="domain" description="Penicillin-binding protein dimerisation" evidence="3">
    <location>
        <begin position="37"/>
        <end position="184"/>
    </location>
</feature>
<evidence type="ECO:0000313" key="4">
    <source>
        <dbReference type="EMBL" id="SVB07785.1"/>
    </source>
</evidence>
<protein>
    <recommendedName>
        <fullName evidence="3">Penicillin-binding protein dimerisation domain-containing protein</fullName>
    </recommendedName>
</protein>
<dbReference type="InterPro" id="IPR050515">
    <property type="entry name" value="Beta-lactam/transpept"/>
</dbReference>
<accession>A0A382B1Z2</accession>
<dbReference type="GO" id="GO:0071555">
    <property type="term" value="P:cell wall organization"/>
    <property type="evidence" value="ECO:0007669"/>
    <property type="project" value="TreeGrafter"/>
</dbReference>
<name>A0A382B1Z2_9ZZZZ</name>
<dbReference type="PANTHER" id="PTHR30627">
    <property type="entry name" value="PEPTIDOGLYCAN D,D-TRANSPEPTIDASE"/>
    <property type="match status" value="1"/>
</dbReference>
<evidence type="ECO:0000256" key="2">
    <source>
        <dbReference type="ARBA" id="ARBA00023136"/>
    </source>
</evidence>
<evidence type="ECO:0000259" key="3">
    <source>
        <dbReference type="Pfam" id="PF03717"/>
    </source>
</evidence>
<gene>
    <name evidence="4" type="ORF">METZ01_LOCUS160639</name>
</gene>
<dbReference type="GO" id="GO:0005886">
    <property type="term" value="C:plasma membrane"/>
    <property type="evidence" value="ECO:0007669"/>
    <property type="project" value="TreeGrafter"/>
</dbReference>
<feature type="non-terminal residue" evidence="4">
    <location>
        <position position="210"/>
    </location>
</feature>
<dbReference type="SUPFAM" id="SSF56519">
    <property type="entry name" value="Penicillin binding protein dimerisation domain"/>
    <property type="match status" value="1"/>
</dbReference>
<dbReference type="AlphaFoldDB" id="A0A382B1Z2"/>